<feature type="compositionally biased region" description="Polar residues" evidence="2">
    <location>
        <begin position="223"/>
        <end position="249"/>
    </location>
</feature>
<evidence type="ECO:0000313" key="4">
    <source>
        <dbReference type="EMBL" id="KAJ8298751.1"/>
    </source>
</evidence>
<gene>
    <name evidence="4" type="ORF">KUTeg_022811</name>
</gene>
<feature type="compositionally biased region" description="Basic residues" evidence="2">
    <location>
        <begin position="285"/>
        <end position="296"/>
    </location>
</feature>
<accession>A0ABQ9E4U0</accession>
<feature type="compositionally biased region" description="Basic and acidic residues" evidence="2">
    <location>
        <begin position="92"/>
        <end position="105"/>
    </location>
</feature>
<dbReference type="PANTHER" id="PTHR15286:SF6">
    <property type="entry name" value="GH01133P"/>
    <property type="match status" value="1"/>
</dbReference>
<dbReference type="SMART" id="SM00314">
    <property type="entry name" value="RA"/>
    <property type="match status" value="1"/>
</dbReference>
<reference evidence="4 5" key="1">
    <citation type="submission" date="2022-12" db="EMBL/GenBank/DDBJ databases">
        <title>Chromosome-level genome of Tegillarca granosa.</title>
        <authorList>
            <person name="Kim J."/>
        </authorList>
    </citation>
    <scope>NUCLEOTIDE SEQUENCE [LARGE SCALE GENOMIC DNA]</scope>
    <source>
        <strain evidence="4">Teg-2019</strain>
        <tissue evidence="4">Adductor muscle</tissue>
    </source>
</reference>
<dbReference type="PANTHER" id="PTHR15286">
    <property type="entry name" value="RAS-ASSOCIATING DOMAIN CONTAINING PROTEIN"/>
    <property type="match status" value="1"/>
</dbReference>
<proteinExistence type="predicted"/>
<evidence type="ECO:0000256" key="2">
    <source>
        <dbReference type="SAM" id="MobiDB-lite"/>
    </source>
</evidence>
<sequence>MELKVRADGILRVVCGVTENTTCQEVVKALAYAMGRTGRFTLIEKWRDNERPLLPSEFPLQILHKWGEYANEVQLILQQSDKQTFKSELVREPMKSRDYKHDKLVHNYNPPLPKDSGMRRSLTFSGAHNSVVPSSKRKNGLQTLHESNSADNPRQLNIPYGPNQGFNNRDPSPRNRDYHVYNNPDPSPSNKDYHAYNNHLPLPSNKDYHSYNHDLLPSKNDYRSYNNRDPSPSNRDYFPQHNSSAPRSKSVQPPSVHIQPPQPSISSSSQIVHQRSSSGVELGNHKHNNAHAHHNNQPHEKHNTAKYPPAHNNQQEKAHSRIPGHNRVIPPGLASPRQPRQSAQQRLEQSKSNFISREKTPEIVPNMEVTSRNTNIKSVHPQQNSNAKSTSILPIVQNKTRSSAFQPVIPSKHKQINYDNSKQNGDIDIPVYSVNNVQTSDMVEEYDLDSNFPDIVKDSKKEILIEEYHVPGDEDAGKPYKLLEDPELMKMQRLITIQQERIKMQESQLELLETELTSLEEKDQDRTNQLQTIGEEMTQLEQKQEKYEIEITDLEKTMWVDQIETEKQKEKQFRSEISELKIRIASCESDIGKMNNKVTGLNEEINKEQNDIQENKEKMNKENEKITKEVEEVKEQLETKNKLMESEKETLDNLEEELKKLDEENKKKQEEIESLEKELKEVNMEMFNKPPSSPKNEKSDSGEVLEQTQIVKLIVTFPWQSKTNIYQFQINFAVVLETLQILQLCTSVLGGHFCTVSNKVLNIHILVKELF</sequence>
<evidence type="ECO:0000259" key="3">
    <source>
        <dbReference type="PROSITE" id="PS50200"/>
    </source>
</evidence>
<dbReference type="Gene3D" id="3.10.20.90">
    <property type="entry name" value="Phosphatidylinositol 3-kinase Catalytic Subunit, Chain A, domain 1"/>
    <property type="match status" value="1"/>
</dbReference>
<dbReference type="Proteomes" id="UP001217089">
    <property type="component" value="Unassembled WGS sequence"/>
</dbReference>
<dbReference type="InterPro" id="IPR029071">
    <property type="entry name" value="Ubiquitin-like_domsf"/>
</dbReference>
<feature type="compositionally biased region" description="Low complexity" evidence="2">
    <location>
        <begin position="334"/>
        <end position="346"/>
    </location>
</feature>
<dbReference type="InterPro" id="IPR000159">
    <property type="entry name" value="RA_dom"/>
</dbReference>
<keyword evidence="5" id="KW-1185">Reference proteome</keyword>
<dbReference type="Pfam" id="PF00788">
    <property type="entry name" value="RA"/>
    <property type="match status" value="1"/>
</dbReference>
<evidence type="ECO:0000313" key="5">
    <source>
        <dbReference type="Proteomes" id="UP001217089"/>
    </source>
</evidence>
<feature type="region of interest" description="Disordered" evidence="2">
    <location>
        <begin position="92"/>
        <end position="353"/>
    </location>
</feature>
<dbReference type="EMBL" id="JARBDR010000921">
    <property type="protein sequence ID" value="KAJ8298751.1"/>
    <property type="molecule type" value="Genomic_DNA"/>
</dbReference>
<evidence type="ECO:0000256" key="1">
    <source>
        <dbReference type="SAM" id="Coils"/>
    </source>
</evidence>
<dbReference type="PROSITE" id="PS50200">
    <property type="entry name" value="RA"/>
    <property type="match status" value="1"/>
</dbReference>
<feature type="domain" description="Ras-associating" evidence="3">
    <location>
        <begin position="1"/>
        <end position="82"/>
    </location>
</feature>
<dbReference type="Gene3D" id="1.10.287.1490">
    <property type="match status" value="1"/>
</dbReference>
<feature type="compositionally biased region" description="Low complexity" evidence="2">
    <location>
        <begin position="250"/>
        <end position="278"/>
    </location>
</feature>
<comment type="caution">
    <text evidence="4">The sequence shown here is derived from an EMBL/GenBank/DDBJ whole genome shotgun (WGS) entry which is preliminary data.</text>
</comment>
<feature type="compositionally biased region" description="Polar residues" evidence="2">
    <location>
        <begin position="122"/>
        <end position="133"/>
    </location>
</feature>
<feature type="compositionally biased region" description="Polar residues" evidence="2">
    <location>
        <begin position="140"/>
        <end position="155"/>
    </location>
</feature>
<protein>
    <recommendedName>
        <fullName evidence="3">Ras-associating domain-containing protein</fullName>
    </recommendedName>
</protein>
<organism evidence="4 5">
    <name type="scientific">Tegillarca granosa</name>
    <name type="common">Malaysian cockle</name>
    <name type="synonym">Anadara granosa</name>
    <dbReference type="NCBI Taxonomy" id="220873"/>
    <lineage>
        <taxon>Eukaryota</taxon>
        <taxon>Metazoa</taxon>
        <taxon>Spiralia</taxon>
        <taxon>Lophotrochozoa</taxon>
        <taxon>Mollusca</taxon>
        <taxon>Bivalvia</taxon>
        <taxon>Autobranchia</taxon>
        <taxon>Pteriomorphia</taxon>
        <taxon>Arcoida</taxon>
        <taxon>Arcoidea</taxon>
        <taxon>Arcidae</taxon>
        <taxon>Tegillarca</taxon>
    </lineage>
</organism>
<name>A0ABQ9E4U0_TEGGR</name>
<dbReference type="InterPro" id="IPR033593">
    <property type="entry name" value="N-RASSF"/>
</dbReference>
<feature type="coiled-coil region" evidence="1">
    <location>
        <begin position="495"/>
        <end position="685"/>
    </location>
</feature>
<dbReference type="SUPFAM" id="SSF54236">
    <property type="entry name" value="Ubiquitin-like"/>
    <property type="match status" value="1"/>
</dbReference>
<keyword evidence="1" id="KW-0175">Coiled coil</keyword>